<dbReference type="InterPro" id="IPR001926">
    <property type="entry name" value="TrpB-like_PALP"/>
</dbReference>
<dbReference type="InterPro" id="IPR036052">
    <property type="entry name" value="TrpB-like_PALP_sf"/>
</dbReference>
<protein>
    <submittedName>
        <fullName evidence="5">Threonine synthase</fullName>
    </submittedName>
</protein>
<dbReference type="GO" id="GO:0009097">
    <property type="term" value="P:isoleucine biosynthetic process"/>
    <property type="evidence" value="ECO:0007669"/>
    <property type="project" value="TreeGrafter"/>
</dbReference>
<comment type="caution">
    <text evidence="5">The sequence shown here is derived from an EMBL/GenBank/DDBJ whole genome shotgun (WGS) entry which is preliminary data.</text>
</comment>
<dbReference type="GO" id="GO:0006565">
    <property type="term" value="P:L-serine catabolic process"/>
    <property type="evidence" value="ECO:0007669"/>
    <property type="project" value="TreeGrafter"/>
</dbReference>
<dbReference type="AlphaFoldDB" id="A0A932HYZ8"/>
<keyword evidence="2" id="KW-0663">Pyridoxal phosphate</keyword>
<keyword evidence="3" id="KW-0456">Lyase</keyword>
<dbReference type="InterPro" id="IPR050147">
    <property type="entry name" value="Ser/Thr_Dehydratase"/>
</dbReference>
<evidence type="ECO:0000256" key="2">
    <source>
        <dbReference type="ARBA" id="ARBA00022898"/>
    </source>
</evidence>
<dbReference type="GO" id="GO:0006567">
    <property type="term" value="P:L-threonine catabolic process"/>
    <property type="evidence" value="ECO:0007669"/>
    <property type="project" value="TreeGrafter"/>
</dbReference>
<proteinExistence type="predicted"/>
<organism evidence="5 6">
    <name type="scientific">Tectimicrobiota bacterium</name>
    <dbReference type="NCBI Taxonomy" id="2528274"/>
    <lineage>
        <taxon>Bacteria</taxon>
        <taxon>Pseudomonadati</taxon>
        <taxon>Nitrospinota/Tectimicrobiota group</taxon>
        <taxon>Candidatus Tectimicrobiota</taxon>
    </lineage>
</organism>
<evidence type="ECO:0000259" key="4">
    <source>
        <dbReference type="Pfam" id="PF00291"/>
    </source>
</evidence>
<reference evidence="5" key="1">
    <citation type="submission" date="2020-07" db="EMBL/GenBank/DDBJ databases">
        <title>Huge and variable diversity of episymbiotic CPR bacteria and DPANN archaea in groundwater ecosystems.</title>
        <authorList>
            <person name="He C.Y."/>
            <person name="Keren R."/>
            <person name="Whittaker M."/>
            <person name="Farag I.F."/>
            <person name="Doudna J."/>
            <person name="Cate J.H.D."/>
            <person name="Banfield J.F."/>
        </authorList>
    </citation>
    <scope>NUCLEOTIDE SEQUENCE</scope>
    <source>
        <strain evidence="5">NC_groundwater_763_Ag_S-0.2um_68_21</strain>
    </source>
</reference>
<evidence type="ECO:0000256" key="3">
    <source>
        <dbReference type="ARBA" id="ARBA00023239"/>
    </source>
</evidence>
<gene>
    <name evidence="5" type="ORF">HYZ11_04805</name>
</gene>
<evidence type="ECO:0000313" key="6">
    <source>
        <dbReference type="Proteomes" id="UP000782312"/>
    </source>
</evidence>
<dbReference type="EMBL" id="JACPUR010000013">
    <property type="protein sequence ID" value="MBI3126905.1"/>
    <property type="molecule type" value="Genomic_DNA"/>
</dbReference>
<dbReference type="GO" id="GO:0030170">
    <property type="term" value="F:pyridoxal phosphate binding"/>
    <property type="evidence" value="ECO:0007669"/>
    <property type="project" value="InterPro"/>
</dbReference>
<name>A0A932HYZ8_UNCTE</name>
<dbReference type="InterPro" id="IPR000634">
    <property type="entry name" value="Ser/Thr_deHydtase_PyrdxlP-BS"/>
</dbReference>
<comment type="cofactor">
    <cofactor evidence="1">
        <name>pyridoxal 5'-phosphate</name>
        <dbReference type="ChEBI" id="CHEBI:597326"/>
    </cofactor>
</comment>
<dbReference type="SUPFAM" id="SSF53686">
    <property type="entry name" value="Tryptophan synthase beta subunit-like PLP-dependent enzymes"/>
    <property type="match status" value="1"/>
</dbReference>
<accession>A0A932HYZ8</accession>
<dbReference type="PROSITE" id="PS00165">
    <property type="entry name" value="DEHYDRATASE_SER_THR"/>
    <property type="match status" value="1"/>
</dbReference>
<evidence type="ECO:0000313" key="5">
    <source>
        <dbReference type="EMBL" id="MBI3126905.1"/>
    </source>
</evidence>
<dbReference type="Proteomes" id="UP000782312">
    <property type="component" value="Unassembled WGS sequence"/>
</dbReference>
<dbReference type="Gene3D" id="3.40.50.1100">
    <property type="match status" value="2"/>
</dbReference>
<evidence type="ECO:0000256" key="1">
    <source>
        <dbReference type="ARBA" id="ARBA00001933"/>
    </source>
</evidence>
<sequence>MSLFILRCIDCTQEFPADTPRWRCECGAPLDVDVKGIFPREGLSRRRAGLWRYREALPIEDDRSIVSLDEGMTPLVALPFAGREVLCKLDFLFPTGSFKDRGATLLISKVREWGVREVLGDSSGNAAAAIAAYTGRAGIACDMYVPEDTSPAKCAQIAAYGARLVKIPGPRQATTDAAMRAAESRFYASHFWNCWFNHGTKTWAFEVWEQLGGRAPDTVVVPAGHGSMLIGAHKGFGELFAAGYIDRMPRIYAAQAARCAPLREIWRGDLKAIPAIEARPTLAEGISITRPVRWRQMAAAVRETGGEVLVVEDEALPPVLRHFARRGVLMEPTSAVPFAGLEILVKEKKIGAGETVAIPVTGHGLKAADKLEKLVVKEG</sequence>
<dbReference type="Pfam" id="PF00291">
    <property type="entry name" value="PALP"/>
    <property type="match status" value="1"/>
</dbReference>
<dbReference type="PANTHER" id="PTHR48078">
    <property type="entry name" value="THREONINE DEHYDRATASE, MITOCHONDRIAL-RELATED"/>
    <property type="match status" value="1"/>
</dbReference>
<dbReference type="CDD" id="cd01563">
    <property type="entry name" value="Thr-synth_1"/>
    <property type="match status" value="1"/>
</dbReference>
<feature type="domain" description="Tryptophan synthase beta chain-like PALP" evidence="4">
    <location>
        <begin position="66"/>
        <end position="362"/>
    </location>
</feature>
<dbReference type="GO" id="GO:0004794">
    <property type="term" value="F:threonine deaminase activity"/>
    <property type="evidence" value="ECO:0007669"/>
    <property type="project" value="TreeGrafter"/>
</dbReference>
<dbReference type="PANTHER" id="PTHR48078:SF6">
    <property type="entry name" value="L-THREONINE DEHYDRATASE CATABOLIC TDCB"/>
    <property type="match status" value="1"/>
</dbReference>
<dbReference type="GO" id="GO:0003941">
    <property type="term" value="F:L-serine ammonia-lyase activity"/>
    <property type="evidence" value="ECO:0007669"/>
    <property type="project" value="TreeGrafter"/>
</dbReference>